<gene>
    <name evidence="1" type="ORF">DFP72DRAFT_1047118</name>
</gene>
<proteinExistence type="predicted"/>
<evidence type="ECO:0000313" key="2">
    <source>
        <dbReference type="Proteomes" id="UP000521943"/>
    </source>
</evidence>
<name>A0A8H6HTS8_9AGAR</name>
<comment type="caution">
    <text evidence="1">The sequence shown here is derived from an EMBL/GenBank/DDBJ whole genome shotgun (WGS) entry which is preliminary data.</text>
</comment>
<dbReference type="AlphaFoldDB" id="A0A8H6HTS8"/>
<sequence>MSKNPISPGPDPVCQVHRPLKNQLSLSWTRHVDHSSSFTPARSRRAEVEPDSDVTLRLAGQFTPFPGTTKIEFSLSAGRSSLFPAPILHSSLRALVTAVDCHDAPAAYGTISVARSAALGFDGEEFPRFSTTLTAREDELGGDAIEDRA</sequence>
<protein>
    <submittedName>
        <fullName evidence="1">Uncharacterized protein</fullName>
    </submittedName>
</protein>
<accession>A0A8H6HTS8</accession>
<reference evidence="1 2" key="1">
    <citation type="submission" date="2020-07" db="EMBL/GenBank/DDBJ databases">
        <title>Comparative genomics of pyrophilous fungi reveals a link between fire events and developmental genes.</title>
        <authorList>
            <consortium name="DOE Joint Genome Institute"/>
            <person name="Steindorff A.S."/>
            <person name="Carver A."/>
            <person name="Calhoun S."/>
            <person name="Stillman K."/>
            <person name="Liu H."/>
            <person name="Lipzen A."/>
            <person name="Pangilinan J."/>
            <person name="Labutti K."/>
            <person name="Bruns T.D."/>
            <person name="Grigoriev I.V."/>
        </authorList>
    </citation>
    <scope>NUCLEOTIDE SEQUENCE [LARGE SCALE GENOMIC DNA]</scope>
    <source>
        <strain evidence="1 2">CBS 144469</strain>
    </source>
</reference>
<dbReference type="EMBL" id="JACGCI010000043">
    <property type="protein sequence ID" value="KAF6752666.1"/>
    <property type="molecule type" value="Genomic_DNA"/>
</dbReference>
<evidence type="ECO:0000313" key="1">
    <source>
        <dbReference type="EMBL" id="KAF6752666.1"/>
    </source>
</evidence>
<dbReference type="Proteomes" id="UP000521943">
    <property type="component" value="Unassembled WGS sequence"/>
</dbReference>
<organism evidence="1 2">
    <name type="scientific">Ephemerocybe angulata</name>
    <dbReference type="NCBI Taxonomy" id="980116"/>
    <lineage>
        <taxon>Eukaryota</taxon>
        <taxon>Fungi</taxon>
        <taxon>Dikarya</taxon>
        <taxon>Basidiomycota</taxon>
        <taxon>Agaricomycotina</taxon>
        <taxon>Agaricomycetes</taxon>
        <taxon>Agaricomycetidae</taxon>
        <taxon>Agaricales</taxon>
        <taxon>Agaricineae</taxon>
        <taxon>Psathyrellaceae</taxon>
        <taxon>Ephemerocybe</taxon>
    </lineage>
</organism>
<keyword evidence="2" id="KW-1185">Reference proteome</keyword>